<reference evidence="4" key="2">
    <citation type="submission" date="2021-04" db="EMBL/GenBank/DDBJ databases">
        <authorList>
            <person name="Liu J."/>
        </authorList>
    </citation>
    <scope>NUCLEOTIDE SEQUENCE</scope>
    <source>
        <strain evidence="4">BAD-6</strain>
    </source>
</reference>
<dbReference type="PIRSF" id="PIRSF016661">
    <property type="entry name" value="BioY"/>
    <property type="match status" value="1"/>
</dbReference>
<comment type="caution">
    <text evidence="4">The sequence shown here is derived from an EMBL/GenBank/DDBJ whole genome shotgun (WGS) entry which is preliminary data.</text>
</comment>
<dbReference type="GO" id="GO:0005886">
    <property type="term" value="C:plasma membrane"/>
    <property type="evidence" value="ECO:0007669"/>
    <property type="project" value="UniProtKB-SubCell"/>
</dbReference>
<keyword evidence="3" id="KW-1133">Transmembrane helix</keyword>
<proteinExistence type="inferred from homology"/>
<dbReference type="AlphaFoldDB" id="A0A8J8B2U0"/>
<feature type="transmembrane region" description="Helical" evidence="3">
    <location>
        <begin position="142"/>
        <end position="165"/>
    </location>
</feature>
<feature type="transmembrane region" description="Helical" evidence="3">
    <location>
        <begin position="114"/>
        <end position="136"/>
    </location>
</feature>
<reference evidence="4" key="1">
    <citation type="submission" date="2021-04" db="EMBL/GenBank/DDBJ databases">
        <title>Sinoanaerobacter chloroacetimidivorans sp. nov., an obligate anaerobic bacterium isolated from anaerobic sludge.</title>
        <authorList>
            <person name="Bao Y."/>
        </authorList>
    </citation>
    <scope>NUCLEOTIDE SEQUENCE</scope>
    <source>
        <strain evidence="4">BAD-6</strain>
    </source>
</reference>
<evidence type="ECO:0000256" key="2">
    <source>
        <dbReference type="PIRNR" id="PIRNR016661"/>
    </source>
</evidence>
<dbReference type="RefSeq" id="WP_227019215.1">
    <property type="nucleotide sequence ID" value="NZ_JAGSND010000010.1"/>
</dbReference>
<dbReference type="Pfam" id="PF02632">
    <property type="entry name" value="BioY"/>
    <property type="match status" value="1"/>
</dbReference>
<dbReference type="EMBL" id="JAGSND010000010">
    <property type="protein sequence ID" value="MBR0599081.1"/>
    <property type="molecule type" value="Genomic_DNA"/>
</dbReference>
<keyword evidence="3" id="KW-0812">Transmembrane</keyword>
<evidence type="ECO:0000313" key="5">
    <source>
        <dbReference type="Proteomes" id="UP000675664"/>
    </source>
</evidence>
<keyword evidence="5" id="KW-1185">Reference proteome</keyword>
<dbReference type="Proteomes" id="UP000675664">
    <property type="component" value="Unassembled WGS sequence"/>
</dbReference>
<keyword evidence="2" id="KW-1003">Cell membrane</keyword>
<feature type="transmembrane region" description="Helical" evidence="3">
    <location>
        <begin position="85"/>
        <end position="102"/>
    </location>
</feature>
<evidence type="ECO:0000256" key="1">
    <source>
        <dbReference type="ARBA" id="ARBA00010692"/>
    </source>
</evidence>
<feature type="transmembrane region" description="Helical" evidence="3">
    <location>
        <begin position="57"/>
        <end position="79"/>
    </location>
</feature>
<name>A0A8J8B2U0_9FIRM</name>
<evidence type="ECO:0000256" key="3">
    <source>
        <dbReference type="SAM" id="Phobius"/>
    </source>
</evidence>
<protein>
    <recommendedName>
        <fullName evidence="2">Biotin transporter</fullName>
    </recommendedName>
</protein>
<dbReference type="Gene3D" id="1.10.1760.20">
    <property type="match status" value="1"/>
</dbReference>
<dbReference type="GO" id="GO:0015225">
    <property type="term" value="F:biotin transmembrane transporter activity"/>
    <property type="evidence" value="ECO:0007669"/>
    <property type="project" value="UniProtKB-UniRule"/>
</dbReference>
<keyword evidence="2 3" id="KW-0472">Membrane</keyword>
<dbReference type="PANTHER" id="PTHR34295">
    <property type="entry name" value="BIOTIN TRANSPORTER BIOY"/>
    <property type="match status" value="1"/>
</dbReference>
<organism evidence="4 5">
    <name type="scientific">Sinanaerobacter chloroacetimidivorans</name>
    <dbReference type="NCBI Taxonomy" id="2818044"/>
    <lineage>
        <taxon>Bacteria</taxon>
        <taxon>Bacillati</taxon>
        <taxon>Bacillota</taxon>
        <taxon>Clostridia</taxon>
        <taxon>Peptostreptococcales</taxon>
        <taxon>Anaerovoracaceae</taxon>
        <taxon>Sinanaerobacter</taxon>
    </lineage>
</organism>
<keyword evidence="2" id="KW-0813">Transport</keyword>
<sequence>MKTKQIILYGLFAALTAVCSMISIPLPFTPVPINLATLSVFLAGGLLGSKGGAISQIVYVFVGAVGLPVFSNFTGGMGIVTGPTGGYIIGYIAAAWLTGFLIEKMGRNYYKSIIAMAAGLAACYLLGTLWFMYLTGMAVVEALFLCVIPFLIGDALKIIAGSILVQKLYKFV</sequence>
<evidence type="ECO:0000313" key="4">
    <source>
        <dbReference type="EMBL" id="MBR0599081.1"/>
    </source>
</evidence>
<gene>
    <name evidence="4" type="ORF">KCX82_14420</name>
</gene>
<comment type="subcellular location">
    <subcellularLocation>
        <location evidence="2">Cell membrane</location>
        <topology evidence="2">Multi-pass membrane protein</topology>
    </subcellularLocation>
</comment>
<accession>A0A8J8B2U0</accession>
<dbReference type="PANTHER" id="PTHR34295:SF1">
    <property type="entry name" value="BIOTIN TRANSPORTER BIOY"/>
    <property type="match status" value="1"/>
</dbReference>
<comment type="similarity">
    <text evidence="1 2">Belongs to the BioY family.</text>
</comment>
<dbReference type="InterPro" id="IPR003784">
    <property type="entry name" value="BioY"/>
</dbReference>
<feature type="transmembrane region" description="Helical" evidence="3">
    <location>
        <begin position="7"/>
        <end position="25"/>
    </location>
</feature>